<dbReference type="Gene3D" id="2.40.10.10">
    <property type="entry name" value="Trypsin-like serine proteases"/>
    <property type="match status" value="1"/>
</dbReference>
<protein>
    <submittedName>
        <fullName evidence="5">Chymotrypsin</fullName>
    </submittedName>
</protein>
<evidence type="ECO:0000256" key="1">
    <source>
        <dbReference type="ARBA" id="ARBA00023157"/>
    </source>
</evidence>
<keyword evidence="3" id="KW-0732">Signal</keyword>
<reference evidence="5 6" key="1">
    <citation type="submission" date="2018-03" db="EMBL/GenBank/DDBJ databases">
        <title>Genomic Encyclopedia of Type Strains, Phase III (KMG-III): the genomes of soil and plant-associated and newly described type strains.</title>
        <authorList>
            <person name="Whitman W."/>
        </authorList>
    </citation>
    <scope>NUCLEOTIDE SEQUENCE [LARGE SCALE GENOMIC DNA]</scope>
    <source>
        <strain evidence="5 6">CGMCC 4.7097</strain>
    </source>
</reference>
<proteinExistence type="predicted"/>
<dbReference type="InterPro" id="IPR043504">
    <property type="entry name" value="Peptidase_S1_PA_chymotrypsin"/>
</dbReference>
<evidence type="ECO:0000259" key="4">
    <source>
        <dbReference type="PROSITE" id="PS50240"/>
    </source>
</evidence>
<keyword evidence="2" id="KW-0720">Serine protease</keyword>
<dbReference type="CDD" id="cd00190">
    <property type="entry name" value="Tryp_SPc"/>
    <property type="match status" value="1"/>
</dbReference>
<dbReference type="PANTHER" id="PTHR24252:SF7">
    <property type="entry name" value="HYALIN"/>
    <property type="match status" value="1"/>
</dbReference>
<dbReference type="EMBL" id="PYAX01000001">
    <property type="protein sequence ID" value="PSL58142.1"/>
    <property type="molecule type" value="Genomic_DNA"/>
</dbReference>
<feature type="signal peptide" evidence="3">
    <location>
        <begin position="1"/>
        <end position="20"/>
    </location>
</feature>
<dbReference type="PROSITE" id="PS00134">
    <property type="entry name" value="TRYPSIN_HIS"/>
    <property type="match status" value="1"/>
</dbReference>
<dbReference type="SMART" id="SM00020">
    <property type="entry name" value="Tryp_SPc"/>
    <property type="match status" value="1"/>
</dbReference>
<dbReference type="InterPro" id="IPR001254">
    <property type="entry name" value="Trypsin_dom"/>
</dbReference>
<dbReference type="PANTHER" id="PTHR24252">
    <property type="entry name" value="ACROSIN-RELATED"/>
    <property type="match status" value="1"/>
</dbReference>
<dbReference type="GO" id="GO:0004252">
    <property type="term" value="F:serine-type endopeptidase activity"/>
    <property type="evidence" value="ECO:0007669"/>
    <property type="project" value="InterPro"/>
</dbReference>
<gene>
    <name evidence="5" type="ORF">B0I31_101358</name>
</gene>
<dbReference type="PROSITE" id="PS50240">
    <property type="entry name" value="TRYPSIN_DOM"/>
    <property type="match status" value="1"/>
</dbReference>
<dbReference type="PRINTS" id="PR00722">
    <property type="entry name" value="CHYMOTRYPSIN"/>
</dbReference>
<dbReference type="InterPro" id="IPR018114">
    <property type="entry name" value="TRYPSIN_HIS"/>
</dbReference>
<dbReference type="InterPro" id="IPR001314">
    <property type="entry name" value="Peptidase_S1A"/>
</dbReference>
<dbReference type="AlphaFoldDB" id="A0A2P8II54"/>
<evidence type="ECO:0000256" key="3">
    <source>
        <dbReference type="SAM" id="SignalP"/>
    </source>
</evidence>
<evidence type="ECO:0000313" key="5">
    <source>
        <dbReference type="EMBL" id="PSL58142.1"/>
    </source>
</evidence>
<comment type="caution">
    <text evidence="5">The sequence shown here is derived from an EMBL/GenBank/DDBJ whole genome shotgun (WGS) entry which is preliminary data.</text>
</comment>
<feature type="domain" description="Peptidase S1" evidence="4">
    <location>
        <begin position="26"/>
        <end position="249"/>
    </location>
</feature>
<name>A0A2P8II54_SACCR</name>
<dbReference type="SUPFAM" id="SSF50494">
    <property type="entry name" value="Trypsin-like serine proteases"/>
    <property type="match status" value="1"/>
</dbReference>
<dbReference type="Proteomes" id="UP000241118">
    <property type="component" value="Unassembled WGS sequence"/>
</dbReference>
<dbReference type="RefSeq" id="WP_106613502.1">
    <property type="nucleotide sequence ID" value="NZ_PYAX01000001.1"/>
</dbReference>
<evidence type="ECO:0000313" key="6">
    <source>
        <dbReference type="Proteomes" id="UP000241118"/>
    </source>
</evidence>
<keyword evidence="1" id="KW-1015">Disulfide bond</keyword>
<dbReference type="PROSITE" id="PS00135">
    <property type="entry name" value="TRYPSIN_SER"/>
    <property type="match status" value="1"/>
</dbReference>
<keyword evidence="2" id="KW-0378">Hydrolase</keyword>
<feature type="chain" id="PRO_5015139350" evidence="3">
    <location>
        <begin position="21"/>
        <end position="250"/>
    </location>
</feature>
<dbReference type="FunFam" id="2.40.10.10:FF:000002">
    <property type="entry name" value="Transmembrane protease serine"/>
    <property type="match status" value="1"/>
</dbReference>
<keyword evidence="6" id="KW-1185">Reference proteome</keyword>
<evidence type="ECO:0000256" key="2">
    <source>
        <dbReference type="RuleBase" id="RU363034"/>
    </source>
</evidence>
<dbReference type="GO" id="GO:0006508">
    <property type="term" value="P:proteolysis"/>
    <property type="evidence" value="ECO:0007669"/>
    <property type="project" value="UniProtKB-KW"/>
</dbReference>
<dbReference type="InterPro" id="IPR009003">
    <property type="entry name" value="Peptidase_S1_PA"/>
</dbReference>
<organism evidence="5 6">
    <name type="scientific">Saccharothrix carnea</name>
    <dbReference type="NCBI Taxonomy" id="1280637"/>
    <lineage>
        <taxon>Bacteria</taxon>
        <taxon>Bacillati</taxon>
        <taxon>Actinomycetota</taxon>
        <taxon>Actinomycetes</taxon>
        <taxon>Pseudonocardiales</taxon>
        <taxon>Pseudonocardiaceae</taxon>
        <taxon>Saccharothrix</taxon>
    </lineage>
</organism>
<dbReference type="InterPro" id="IPR033116">
    <property type="entry name" value="TRYPSIN_SER"/>
</dbReference>
<accession>A0A2P8II54</accession>
<dbReference type="FunFam" id="2.40.10.10:FF:000068">
    <property type="entry name" value="transmembrane protease serine 2"/>
    <property type="match status" value="1"/>
</dbReference>
<dbReference type="OrthoDB" id="1496095at2"/>
<dbReference type="Pfam" id="PF00089">
    <property type="entry name" value="Trypsin"/>
    <property type="match status" value="1"/>
</dbReference>
<sequence length="250" mass="26370">MRLAALLVTMLMALAGTAAADVDERVVGGDRVSIADHPWVVYLTDSSGHQFCGGTLVAPTKVVTAAHCAVSRTPRNTRVVAGREDRNSAEGKVVRLDDIWVHPDYASADQGADVAVLTLRAPVEYAPLPLAGPSDAWLYEPGTNGLVLGWGRTSEQGAASRYLLGATVPVMEDGYCHDAYPQYDPDEMTCAGYPEGGVDTCQGDSGGPYVAGGKLIGITSWGEGCARAGKPGVYSEVKKYADVLQQQLRV</sequence>
<keyword evidence="2" id="KW-0645">Protease</keyword>